<keyword evidence="4" id="KW-0732">Signal</keyword>
<dbReference type="Proteomes" id="UP000440096">
    <property type="component" value="Unassembled WGS sequence"/>
</dbReference>
<comment type="similarity">
    <text evidence="1 2">Belongs to the peptidase A24 family.</text>
</comment>
<keyword evidence="3" id="KW-0812">Transmembrane</keyword>
<feature type="signal peptide" evidence="4">
    <location>
        <begin position="1"/>
        <end position="23"/>
    </location>
</feature>
<evidence type="ECO:0000256" key="4">
    <source>
        <dbReference type="SAM" id="SignalP"/>
    </source>
</evidence>
<dbReference type="AlphaFoldDB" id="A0A6N7Z5M2"/>
<evidence type="ECO:0000256" key="1">
    <source>
        <dbReference type="ARBA" id="ARBA00005801"/>
    </source>
</evidence>
<feature type="domain" description="Prepilin type IV endopeptidase peptidase" evidence="5">
    <location>
        <begin position="74"/>
        <end position="175"/>
    </location>
</feature>
<organism evidence="6 7">
    <name type="scientific">Amycolatopsis pithecellobii</name>
    <dbReference type="NCBI Taxonomy" id="664692"/>
    <lineage>
        <taxon>Bacteria</taxon>
        <taxon>Bacillati</taxon>
        <taxon>Actinomycetota</taxon>
        <taxon>Actinomycetes</taxon>
        <taxon>Pseudonocardiales</taxon>
        <taxon>Pseudonocardiaceae</taxon>
        <taxon>Amycolatopsis</taxon>
    </lineage>
</organism>
<evidence type="ECO:0000313" key="7">
    <source>
        <dbReference type="Proteomes" id="UP000440096"/>
    </source>
</evidence>
<dbReference type="RefSeq" id="WP_376765972.1">
    <property type="nucleotide sequence ID" value="NZ_WMBA01000027.1"/>
</dbReference>
<dbReference type="PRINTS" id="PR00864">
    <property type="entry name" value="PREPILNPTASE"/>
</dbReference>
<sequence>MTLAVLIATATAALASLATAVLARARAPAPVPAVPVAALAAVLGLITAWRWLDGELPSWWLPVPLAVGALGAPLAAADLRHRRLPDTLTLPAYPILAVALSTAALTGPGLGLLVRALVAAMAFGGLHLLIHALSRRSLGAGDVKLSGALGAVLGAVSWAAPVLAAVLAALTTAVLAVVRRWERGVPHGPGLLIATWLLALFPETGMGA</sequence>
<reference evidence="6 7" key="1">
    <citation type="submission" date="2019-11" db="EMBL/GenBank/DDBJ databases">
        <title>Draft genome of Amycolatopsis RM579.</title>
        <authorList>
            <person name="Duangmal K."/>
            <person name="Mingma R."/>
        </authorList>
    </citation>
    <scope>NUCLEOTIDE SEQUENCE [LARGE SCALE GENOMIC DNA]</scope>
    <source>
        <strain evidence="6 7">RM579</strain>
    </source>
</reference>
<dbReference type="GO" id="GO:0004190">
    <property type="term" value="F:aspartic-type endopeptidase activity"/>
    <property type="evidence" value="ECO:0007669"/>
    <property type="project" value="InterPro"/>
</dbReference>
<accession>A0A6N7Z5M2</accession>
<proteinExistence type="inferred from homology"/>
<protein>
    <submittedName>
        <fullName evidence="6">Prepilin peptidase</fullName>
    </submittedName>
</protein>
<dbReference type="GO" id="GO:0006465">
    <property type="term" value="P:signal peptide processing"/>
    <property type="evidence" value="ECO:0007669"/>
    <property type="project" value="TreeGrafter"/>
</dbReference>
<feature type="transmembrane region" description="Helical" evidence="3">
    <location>
        <begin position="88"/>
        <end position="105"/>
    </location>
</feature>
<evidence type="ECO:0000256" key="3">
    <source>
        <dbReference type="SAM" id="Phobius"/>
    </source>
</evidence>
<dbReference type="InterPro" id="IPR014032">
    <property type="entry name" value="Peptidase_A24A_bac"/>
</dbReference>
<comment type="caution">
    <text evidence="6">The sequence shown here is derived from an EMBL/GenBank/DDBJ whole genome shotgun (WGS) entry which is preliminary data.</text>
</comment>
<keyword evidence="7" id="KW-1185">Reference proteome</keyword>
<keyword evidence="3" id="KW-0472">Membrane</keyword>
<feature type="chain" id="PRO_5026785799" evidence="4">
    <location>
        <begin position="24"/>
        <end position="208"/>
    </location>
</feature>
<name>A0A6N7Z5M2_9PSEU</name>
<dbReference type="GO" id="GO:0005886">
    <property type="term" value="C:plasma membrane"/>
    <property type="evidence" value="ECO:0007669"/>
    <property type="project" value="TreeGrafter"/>
</dbReference>
<evidence type="ECO:0000259" key="5">
    <source>
        <dbReference type="Pfam" id="PF01478"/>
    </source>
</evidence>
<dbReference type="EMBL" id="WMBA01000027">
    <property type="protein sequence ID" value="MTD55934.1"/>
    <property type="molecule type" value="Genomic_DNA"/>
</dbReference>
<evidence type="ECO:0000313" key="6">
    <source>
        <dbReference type="EMBL" id="MTD55934.1"/>
    </source>
</evidence>
<gene>
    <name evidence="6" type="ORF">GKO32_18400</name>
</gene>
<dbReference type="PANTHER" id="PTHR30487:SF0">
    <property type="entry name" value="PREPILIN LEADER PEPTIDASE_N-METHYLTRANSFERASE-RELATED"/>
    <property type="match status" value="1"/>
</dbReference>
<feature type="transmembrane region" description="Helical" evidence="3">
    <location>
        <begin position="112"/>
        <end position="133"/>
    </location>
</feature>
<evidence type="ECO:0000256" key="2">
    <source>
        <dbReference type="RuleBase" id="RU003793"/>
    </source>
</evidence>
<dbReference type="Gene3D" id="1.20.120.1220">
    <property type="match status" value="1"/>
</dbReference>
<feature type="transmembrane region" description="Helical" evidence="3">
    <location>
        <begin position="33"/>
        <end position="52"/>
    </location>
</feature>
<dbReference type="InterPro" id="IPR000045">
    <property type="entry name" value="Prepilin_IV_endopep_pep"/>
</dbReference>
<keyword evidence="3" id="KW-1133">Transmembrane helix</keyword>
<feature type="transmembrane region" description="Helical" evidence="3">
    <location>
        <begin position="145"/>
        <end position="178"/>
    </location>
</feature>
<dbReference type="PANTHER" id="PTHR30487">
    <property type="entry name" value="TYPE 4 PREPILIN-LIKE PROTEINS LEADER PEPTIDE-PROCESSING ENZYME"/>
    <property type="match status" value="1"/>
</dbReference>
<dbReference type="Pfam" id="PF01478">
    <property type="entry name" value="Peptidase_A24"/>
    <property type="match status" value="1"/>
</dbReference>
<dbReference type="InterPro" id="IPR050882">
    <property type="entry name" value="Prepilin_peptidase/N-MTase"/>
</dbReference>